<dbReference type="Gene3D" id="3.50.50.60">
    <property type="entry name" value="FAD/NAD(P)-binding domain"/>
    <property type="match status" value="1"/>
</dbReference>
<name>A0ABU2ZI69_9SPHN</name>
<comment type="caution">
    <text evidence="2">The sequence shown here is derived from an EMBL/GenBank/DDBJ whole genome shotgun (WGS) entry which is preliminary data.</text>
</comment>
<dbReference type="PANTHER" id="PTHR42685:SF22">
    <property type="entry name" value="CONDITIONED MEDIUM FACTOR RECEPTOR 1"/>
    <property type="match status" value="1"/>
</dbReference>
<dbReference type="InterPro" id="IPR002938">
    <property type="entry name" value="FAD-bd"/>
</dbReference>
<feature type="domain" description="FAD-binding" evidence="1">
    <location>
        <begin position="4"/>
        <end position="58"/>
    </location>
</feature>
<keyword evidence="3" id="KW-1185">Reference proteome</keyword>
<dbReference type="Proteomes" id="UP001259803">
    <property type="component" value="Unassembled WGS sequence"/>
</dbReference>
<evidence type="ECO:0000313" key="3">
    <source>
        <dbReference type="Proteomes" id="UP001259803"/>
    </source>
</evidence>
<dbReference type="GO" id="GO:0004497">
    <property type="term" value="F:monooxygenase activity"/>
    <property type="evidence" value="ECO:0007669"/>
    <property type="project" value="UniProtKB-KW"/>
</dbReference>
<protein>
    <submittedName>
        <fullName evidence="2">FAD-dependent monooxygenase</fullName>
    </submittedName>
</protein>
<proteinExistence type="predicted"/>
<sequence>MDPLILGAGPGGCAAAIVLAQGGAAPVLIDRAAQVDDPLCGGFLSWQTLRSLSELGVPVLQLGGHRVHRLRLFSRTRQVSVPLPHPATGLSRHALDQALRHRALELGARLEVDVIRSVEGDRLIGRSRDWRSSAIFLASGKHDVRGERRPRRDADPALGLRLRLPFDQQVSQRVSGSIELHLFHGGYAGIVMQEGGSLNICLALKKSLLASAGSEPQVLVERLAQAYPAFADRLAAGWEDHRVETIGSVPYGWIAQSTRTGLFRLGDQAAVIPSLAGEGNSIALASGMMAARYWLAGGAEAAPAYQRAFARRAKRPVMLARAARAIAERDALADWGVTLARLLPFVVNTTMELTRIDVRKQSGPGALQRLSL</sequence>
<dbReference type="InterPro" id="IPR050407">
    <property type="entry name" value="Geranylgeranyl_reductase"/>
</dbReference>
<dbReference type="InterPro" id="IPR036188">
    <property type="entry name" value="FAD/NAD-bd_sf"/>
</dbReference>
<reference evidence="2 3" key="1">
    <citation type="submission" date="2023-09" db="EMBL/GenBank/DDBJ databases">
        <authorList>
            <person name="Rey-Velasco X."/>
        </authorList>
    </citation>
    <scope>NUCLEOTIDE SEQUENCE [LARGE SCALE GENOMIC DNA]</scope>
    <source>
        <strain evidence="2 3">F390</strain>
    </source>
</reference>
<dbReference type="EMBL" id="JAVRHS010000004">
    <property type="protein sequence ID" value="MDT0575901.1"/>
    <property type="molecule type" value="Genomic_DNA"/>
</dbReference>
<keyword evidence="2" id="KW-0503">Monooxygenase</keyword>
<organism evidence="2 3">
    <name type="scientific">Croceicoccus esteveae</name>
    <dbReference type="NCBI Taxonomy" id="3075597"/>
    <lineage>
        <taxon>Bacteria</taxon>
        <taxon>Pseudomonadati</taxon>
        <taxon>Pseudomonadota</taxon>
        <taxon>Alphaproteobacteria</taxon>
        <taxon>Sphingomonadales</taxon>
        <taxon>Erythrobacteraceae</taxon>
        <taxon>Croceicoccus</taxon>
    </lineage>
</organism>
<dbReference type="SUPFAM" id="SSF51905">
    <property type="entry name" value="FAD/NAD(P)-binding domain"/>
    <property type="match status" value="1"/>
</dbReference>
<dbReference type="Pfam" id="PF01494">
    <property type="entry name" value="FAD_binding_3"/>
    <property type="match status" value="1"/>
</dbReference>
<dbReference type="PANTHER" id="PTHR42685">
    <property type="entry name" value="GERANYLGERANYL DIPHOSPHATE REDUCTASE"/>
    <property type="match status" value="1"/>
</dbReference>
<keyword evidence="2" id="KW-0560">Oxidoreductase</keyword>
<dbReference type="RefSeq" id="WP_311340483.1">
    <property type="nucleotide sequence ID" value="NZ_JAVRHS010000004.1"/>
</dbReference>
<dbReference type="PRINTS" id="PR00411">
    <property type="entry name" value="PNDRDTASEI"/>
</dbReference>
<gene>
    <name evidence="2" type="ORF">RM533_06855</name>
</gene>
<evidence type="ECO:0000313" key="2">
    <source>
        <dbReference type="EMBL" id="MDT0575901.1"/>
    </source>
</evidence>
<evidence type="ECO:0000259" key="1">
    <source>
        <dbReference type="Pfam" id="PF01494"/>
    </source>
</evidence>
<accession>A0ABU2ZI69</accession>